<dbReference type="Gene3D" id="2.40.128.540">
    <property type="entry name" value="Domain of unknown function DUF4822"/>
    <property type="match status" value="1"/>
</dbReference>
<dbReference type="AlphaFoldDB" id="U3PEQ1"/>
<dbReference type="InterPro" id="IPR032247">
    <property type="entry name" value="DUF4822"/>
</dbReference>
<reference evidence="3 4" key="1">
    <citation type="journal article" date="2013" name="Genome Announc.">
        <title>Complete Genome Sequence of Leifsonia xyli subsp. cynodontis Strain DSM46306, a Gram-Positive Bacterial Pathogen of Grasses.</title>
        <authorList>
            <person name="Monteiro-Vitorello C.B."/>
            <person name="Zerillo M.M."/>
            <person name="Van Sluys M.A."/>
            <person name="Camargo L.E."/>
            <person name="Kitajima J.P."/>
        </authorList>
    </citation>
    <scope>NUCLEOTIDE SEQUENCE [LARGE SCALE GENOMIC DNA]</scope>
    <source>
        <strain evidence="3 4">DSM 46306</strain>
    </source>
</reference>
<dbReference type="KEGG" id="lxy:O159_21110"/>
<dbReference type="Proteomes" id="UP000016743">
    <property type="component" value="Chromosome"/>
</dbReference>
<organism evidence="3 4">
    <name type="scientific">Leifsonia xyli subsp. cynodontis DSM 46306</name>
    <dbReference type="NCBI Taxonomy" id="1389489"/>
    <lineage>
        <taxon>Bacteria</taxon>
        <taxon>Bacillati</taxon>
        <taxon>Actinomycetota</taxon>
        <taxon>Actinomycetes</taxon>
        <taxon>Micrococcales</taxon>
        <taxon>Microbacteriaceae</taxon>
        <taxon>Leifsonia</taxon>
    </lineage>
</organism>
<evidence type="ECO:0000259" key="2">
    <source>
        <dbReference type="Pfam" id="PF16103"/>
    </source>
</evidence>
<evidence type="ECO:0000313" key="3">
    <source>
        <dbReference type="EMBL" id="AGW42093.1"/>
    </source>
</evidence>
<sequence length="208" mass="21783">MYYDVVHTPTAHPEPGTAAMLSSTAWETTGAKDQDGNDVALTDPAVVNSVGWAYYRADGTFSIYNLDDAPRLRGDWSVENGASGLTRTLVAKDESGAVQFTRTVPIITLTSAEFTYRLFPDAANPAVYLDIIHTPTTHSEPQAVGAIQDEEAEEDAPPATTSAGNATTALAKTGADATVAGIVAAALALLGGAALALRRVFRRTSEAN</sequence>
<dbReference type="RefSeq" id="WP_021755590.1">
    <property type="nucleotide sequence ID" value="NC_022438.1"/>
</dbReference>
<dbReference type="Pfam" id="PF16103">
    <property type="entry name" value="DUF4822"/>
    <property type="match status" value="1"/>
</dbReference>
<keyword evidence="1" id="KW-0472">Membrane</keyword>
<evidence type="ECO:0000313" key="4">
    <source>
        <dbReference type="Proteomes" id="UP000016743"/>
    </source>
</evidence>
<keyword evidence="1" id="KW-1133">Transmembrane helix</keyword>
<proteinExistence type="predicted"/>
<keyword evidence="4" id="KW-1185">Reference proteome</keyword>
<evidence type="ECO:0000256" key="1">
    <source>
        <dbReference type="SAM" id="Phobius"/>
    </source>
</evidence>
<keyword evidence="1" id="KW-0812">Transmembrane</keyword>
<feature type="transmembrane region" description="Helical" evidence="1">
    <location>
        <begin position="177"/>
        <end position="197"/>
    </location>
</feature>
<dbReference type="EMBL" id="CP006734">
    <property type="protein sequence ID" value="AGW42093.1"/>
    <property type="molecule type" value="Genomic_DNA"/>
</dbReference>
<accession>U3PEQ1</accession>
<name>U3PEQ1_LEIXC</name>
<dbReference type="eggNOG" id="ENOG5032VDI">
    <property type="taxonomic scope" value="Bacteria"/>
</dbReference>
<feature type="domain" description="DUF4822" evidence="2">
    <location>
        <begin position="19"/>
        <end position="141"/>
    </location>
</feature>
<dbReference type="HOGENOM" id="CLU_1319620_0_0_11"/>
<dbReference type="NCBIfam" id="TIGR01167">
    <property type="entry name" value="LPXTG_anchor"/>
    <property type="match status" value="1"/>
</dbReference>
<dbReference type="PATRIC" id="fig|1389489.3.peg.2024"/>
<protein>
    <recommendedName>
        <fullName evidence="2">DUF4822 domain-containing protein</fullName>
    </recommendedName>
</protein>
<gene>
    <name evidence="3" type="ORF">O159_21110</name>
</gene>